<name>A0A9D2KPA4_9BACT</name>
<dbReference type="Pfam" id="PF00881">
    <property type="entry name" value="Nitroreductase"/>
    <property type="match status" value="1"/>
</dbReference>
<evidence type="ECO:0000259" key="3">
    <source>
        <dbReference type="Pfam" id="PF00881"/>
    </source>
</evidence>
<protein>
    <submittedName>
        <fullName evidence="4">Nitroreductase family protein</fullName>
    </submittedName>
</protein>
<dbReference type="PANTHER" id="PTHR43673:SF10">
    <property type="entry name" value="NADH DEHYDROGENASE_NAD(P)H NITROREDUCTASE XCC3605-RELATED"/>
    <property type="match status" value="1"/>
</dbReference>
<accession>A0A9D2KPA4</accession>
<dbReference type="InterPro" id="IPR000415">
    <property type="entry name" value="Nitroreductase-like"/>
</dbReference>
<dbReference type="AlphaFoldDB" id="A0A9D2KPA4"/>
<comment type="similarity">
    <text evidence="1">Belongs to the nitroreductase family.</text>
</comment>
<dbReference type="PANTHER" id="PTHR43673">
    <property type="entry name" value="NAD(P)H NITROREDUCTASE YDGI-RELATED"/>
    <property type="match status" value="1"/>
</dbReference>
<comment type="caution">
    <text evidence="4">The sequence shown here is derived from an EMBL/GenBank/DDBJ whole genome shotgun (WGS) entry which is preliminary data.</text>
</comment>
<reference evidence="4" key="2">
    <citation type="submission" date="2021-04" db="EMBL/GenBank/DDBJ databases">
        <authorList>
            <person name="Gilroy R."/>
        </authorList>
    </citation>
    <scope>NUCLEOTIDE SEQUENCE</scope>
    <source>
        <strain evidence="4">5032</strain>
    </source>
</reference>
<dbReference type="InterPro" id="IPR029479">
    <property type="entry name" value="Nitroreductase"/>
</dbReference>
<sequence length="197" mass="21883">MDFKALVTAARTCRRFQEDAPLHMSDLEWLADCARLTPSARNAQVLRYILATGRMVSEILPLTVWAGALKDWGGPHPGERPTAFMALLVPEDARELTFIDAGIAAQTIQLAASSRGWGCCIIASFQQARLQEMLGVPDGYRIELMLGLGVAREIRRIAPLPADGSVSYWRDAEGVHHVPKRDLDACIVGRFRDEERR</sequence>
<proteinExistence type="inferred from homology"/>
<evidence type="ECO:0000256" key="2">
    <source>
        <dbReference type="ARBA" id="ARBA00023002"/>
    </source>
</evidence>
<feature type="domain" description="Nitroreductase" evidence="3">
    <location>
        <begin position="87"/>
        <end position="149"/>
    </location>
</feature>
<keyword evidence="2" id="KW-0560">Oxidoreductase</keyword>
<dbReference type="EMBL" id="DWZD01000019">
    <property type="protein sequence ID" value="HJA78552.1"/>
    <property type="molecule type" value="Genomic_DNA"/>
</dbReference>
<evidence type="ECO:0000256" key="1">
    <source>
        <dbReference type="ARBA" id="ARBA00007118"/>
    </source>
</evidence>
<evidence type="ECO:0000313" key="5">
    <source>
        <dbReference type="Proteomes" id="UP000823821"/>
    </source>
</evidence>
<dbReference type="CDD" id="cd02062">
    <property type="entry name" value="Nitro_FMN_reductase"/>
    <property type="match status" value="1"/>
</dbReference>
<evidence type="ECO:0000313" key="4">
    <source>
        <dbReference type="EMBL" id="HJA78552.1"/>
    </source>
</evidence>
<dbReference type="Gene3D" id="2.20.180.10">
    <property type="entry name" value="putative fmn-dependent nitroreductase like domains"/>
    <property type="match status" value="1"/>
</dbReference>
<dbReference type="SUPFAM" id="SSF55469">
    <property type="entry name" value="FMN-dependent nitroreductase-like"/>
    <property type="match status" value="1"/>
</dbReference>
<dbReference type="InterPro" id="IPR023312">
    <property type="entry name" value="Put_nitroreductase_C_bac"/>
</dbReference>
<reference evidence="4" key="1">
    <citation type="journal article" date="2021" name="PeerJ">
        <title>Extensive microbial diversity within the chicken gut microbiome revealed by metagenomics and culture.</title>
        <authorList>
            <person name="Gilroy R."/>
            <person name="Ravi A."/>
            <person name="Getino M."/>
            <person name="Pursley I."/>
            <person name="Horton D.L."/>
            <person name="Alikhan N.F."/>
            <person name="Baker D."/>
            <person name="Gharbi K."/>
            <person name="Hall N."/>
            <person name="Watson M."/>
            <person name="Adriaenssens E.M."/>
            <person name="Foster-Nyarko E."/>
            <person name="Jarju S."/>
            <person name="Secka A."/>
            <person name="Antonio M."/>
            <person name="Oren A."/>
            <person name="Chaudhuri R.R."/>
            <person name="La Ragione R."/>
            <person name="Hildebrand F."/>
            <person name="Pallen M.J."/>
        </authorList>
    </citation>
    <scope>NUCLEOTIDE SEQUENCE</scope>
    <source>
        <strain evidence="4">5032</strain>
    </source>
</reference>
<dbReference type="GO" id="GO:0016491">
    <property type="term" value="F:oxidoreductase activity"/>
    <property type="evidence" value="ECO:0007669"/>
    <property type="project" value="UniProtKB-KW"/>
</dbReference>
<organism evidence="4 5">
    <name type="scientific">Candidatus Desulfovibrio intestinavium</name>
    <dbReference type="NCBI Taxonomy" id="2838534"/>
    <lineage>
        <taxon>Bacteria</taxon>
        <taxon>Pseudomonadati</taxon>
        <taxon>Thermodesulfobacteriota</taxon>
        <taxon>Desulfovibrionia</taxon>
        <taxon>Desulfovibrionales</taxon>
        <taxon>Desulfovibrionaceae</taxon>
        <taxon>Desulfovibrio</taxon>
    </lineage>
</organism>
<gene>
    <name evidence="4" type="ORF">H9784_03120</name>
</gene>
<dbReference type="Gene3D" id="3.40.109.10">
    <property type="entry name" value="NADH Oxidase"/>
    <property type="match status" value="1"/>
</dbReference>
<dbReference type="Proteomes" id="UP000823821">
    <property type="component" value="Unassembled WGS sequence"/>
</dbReference>